<accession>A0A1H4LV71</accession>
<keyword evidence="1" id="KW-0472">Membrane</keyword>
<evidence type="ECO:0000313" key="3">
    <source>
        <dbReference type="Proteomes" id="UP000198742"/>
    </source>
</evidence>
<dbReference type="EMBL" id="FNRT01000002">
    <property type="protein sequence ID" value="SEB74467.1"/>
    <property type="molecule type" value="Genomic_DNA"/>
</dbReference>
<dbReference type="RefSeq" id="WP_090968106.1">
    <property type="nucleotide sequence ID" value="NZ_FNRT01000002.1"/>
</dbReference>
<organism evidence="2 3">
    <name type="scientific">Nocardioides exalbidus</name>
    <dbReference type="NCBI Taxonomy" id="402596"/>
    <lineage>
        <taxon>Bacteria</taxon>
        <taxon>Bacillati</taxon>
        <taxon>Actinomycetota</taxon>
        <taxon>Actinomycetes</taxon>
        <taxon>Propionibacteriales</taxon>
        <taxon>Nocardioidaceae</taxon>
        <taxon>Nocardioides</taxon>
    </lineage>
</organism>
<evidence type="ECO:0000256" key="1">
    <source>
        <dbReference type="SAM" id="Phobius"/>
    </source>
</evidence>
<sequence length="343" mass="36317">MTPRLTDDEVSGLPLATARAELLEEIMSTPLSEPTEIQPATRSRRHWSVPLAAAAAVAALVAAPTYLLAGGGADAPTPAGGAGRTAATEPTTPPVATAHEWLVLDAAGWQVVYSSGAEGWHEVQYENGDQRLDISVVAAELRDGYVEDRQRLDYPDVDPGTPVQLAGADALMWPYSADDHTAIGVAVQGVYPEARGAGMGREAYVELIGQLRWTDQSGFEASLPDTSVTGSEREDVVDEMLRDVPVPPSWEAPGSTETDRYQLGAAVAGSVSCQWIDEFARATRSGDQAAAARAAEAMSTSRDWAILQEMDATGDYPDVVWELADELAAGHVPQGYSQALGCP</sequence>
<dbReference type="Proteomes" id="UP000198742">
    <property type="component" value="Unassembled WGS sequence"/>
</dbReference>
<dbReference type="AlphaFoldDB" id="A0A1H4LV71"/>
<dbReference type="OrthoDB" id="3779668at2"/>
<name>A0A1H4LV71_9ACTN</name>
<reference evidence="3" key="1">
    <citation type="submission" date="2016-10" db="EMBL/GenBank/DDBJ databases">
        <authorList>
            <person name="Varghese N."/>
            <person name="Submissions S."/>
        </authorList>
    </citation>
    <scope>NUCLEOTIDE SEQUENCE [LARGE SCALE GENOMIC DNA]</scope>
    <source>
        <strain evidence="3">DSM 22017</strain>
    </source>
</reference>
<keyword evidence="1" id="KW-1133">Transmembrane helix</keyword>
<protein>
    <submittedName>
        <fullName evidence="2">Uncharacterized protein</fullName>
    </submittedName>
</protein>
<gene>
    <name evidence="2" type="ORF">SAMN04489844_0969</name>
</gene>
<feature type="transmembrane region" description="Helical" evidence="1">
    <location>
        <begin position="47"/>
        <end position="69"/>
    </location>
</feature>
<keyword evidence="1" id="KW-0812">Transmembrane</keyword>
<proteinExistence type="predicted"/>
<dbReference type="STRING" id="402596.SAMN04489844_0969"/>
<keyword evidence="3" id="KW-1185">Reference proteome</keyword>
<evidence type="ECO:0000313" key="2">
    <source>
        <dbReference type="EMBL" id="SEB74467.1"/>
    </source>
</evidence>